<organism evidence="1 2">
    <name type="scientific">Kaistia soli DSM 19436</name>
    <dbReference type="NCBI Taxonomy" id="1122133"/>
    <lineage>
        <taxon>Bacteria</taxon>
        <taxon>Pseudomonadati</taxon>
        <taxon>Pseudomonadota</taxon>
        <taxon>Alphaproteobacteria</taxon>
        <taxon>Hyphomicrobiales</taxon>
        <taxon>Kaistiaceae</taxon>
        <taxon>Kaistia</taxon>
    </lineage>
</organism>
<reference evidence="1 2" key="1">
    <citation type="submission" date="2016-11" db="EMBL/GenBank/DDBJ databases">
        <authorList>
            <person name="Jaros S."/>
            <person name="Januszkiewicz K."/>
            <person name="Wedrychowicz H."/>
        </authorList>
    </citation>
    <scope>NUCLEOTIDE SEQUENCE [LARGE SCALE GENOMIC DNA]</scope>
    <source>
        <strain evidence="1 2">DSM 19436</strain>
    </source>
</reference>
<gene>
    <name evidence="1" type="ORF">SAMN02745157_2531</name>
</gene>
<accession>A0A1M5D1Q6</accession>
<proteinExistence type="predicted"/>
<name>A0A1M5D1Q6_9HYPH</name>
<dbReference type="RefSeq" id="WP_073053214.1">
    <property type="nucleotide sequence ID" value="NZ_FQUP01000002.1"/>
</dbReference>
<dbReference type="OrthoDB" id="8612906at2"/>
<dbReference type="STRING" id="1122133.SAMN02745157_2531"/>
<evidence type="ECO:0000313" key="1">
    <source>
        <dbReference type="EMBL" id="SHF60820.1"/>
    </source>
</evidence>
<dbReference type="AlphaFoldDB" id="A0A1M5D1Q6"/>
<dbReference type="EMBL" id="FQUP01000002">
    <property type="protein sequence ID" value="SHF60820.1"/>
    <property type="molecule type" value="Genomic_DNA"/>
</dbReference>
<keyword evidence="2" id="KW-1185">Reference proteome</keyword>
<sequence length="163" mass="17839">MGFYAKVIRRSGGGLKKLFVPKRRRSIVKVGFPAGEVKSSVIMRAIYNEFGTRGSGKGFKTERGGGFGGPIPERPFLRNAMRENRDAYRAAMRAAARRIFAKKLPVGEELRRLGVKAQGDVQKSIQTLTSPPNSPLTIALKGSDKPLIDTGEMGQAVTFKVEE</sequence>
<dbReference type="Proteomes" id="UP000184485">
    <property type="component" value="Unassembled WGS sequence"/>
</dbReference>
<protein>
    <submittedName>
        <fullName evidence="1">Uncharacterized protein</fullName>
    </submittedName>
</protein>
<evidence type="ECO:0000313" key="2">
    <source>
        <dbReference type="Proteomes" id="UP000184485"/>
    </source>
</evidence>